<sequence>MTLLSSAFKDCPRTQESLMVKLEQEVSPELSQLLHSTIVVPIPGQLQSTCKSLVSVEYCLTQTELLHLVIERLLLKQRKSQWLPTLPEYDPRNVLTLGYEEGRPDLDGYRIRDSNSIMCYYPNSLASALKEDIWEMYHRIVGDDCMVFLLSHHAIFVLKADIKPRTYMQIAGPKLGTLLHLERNIRSKSIGCKSAQKIVRINSVLYARDTDQAEKKTLFPSSHIFMKEICNCRKVNDNKITHAAATRIIRMIFSSETSGKNPATFRSSKVGQRLNNASRLPKRLNQMIPFIMETLDAIGNWNSVDRSSKQIATQKKSLTLKPPRLFVRYCTGARNRERLRIAQYGVKIISNPARWPQNIAQIEDEYWSQEEFDATSNTRKRRRYEEALDALDASIRITDEGKRIHPVKRQKVCLHDSSPDACRLGSCCGETSTSSSNSPQPLQHHSMITQLLRYATSKQHVYRWIRDCLARLLPSALLGTGDTGSHNWRIVRRFVRVLLKSAIKNDSFSAKKVSKN</sequence>
<accession>F0X2Q0</accession>
<dbReference type="GO" id="GO:0000333">
    <property type="term" value="C:telomerase catalytic core complex"/>
    <property type="evidence" value="ECO:0007669"/>
    <property type="project" value="TreeGrafter"/>
</dbReference>
<comment type="catalytic activity">
    <reaction evidence="1">
        <text>DNA(n) + a 2'-deoxyribonucleoside 5'-triphosphate = DNA(n+1) + diphosphate</text>
        <dbReference type="Rhea" id="RHEA:22508"/>
        <dbReference type="Rhea" id="RHEA-COMP:17339"/>
        <dbReference type="Rhea" id="RHEA-COMP:17340"/>
        <dbReference type="ChEBI" id="CHEBI:33019"/>
        <dbReference type="ChEBI" id="CHEBI:61560"/>
        <dbReference type="ChEBI" id="CHEBI:173112"/>
        <dbReference type="EC" id="2.7.7.49"/>
    </reaction>
</comment>
<dbReference type="HOGENOM" id="CLU_528302_0_0_1"/>
<gene>
    <name evidence="2" type="primary">AlNc14C1453G12947</name>
    <name evidence="2" type="ORF">ALNC14_143250</name>
</gene>
<dbReference type="GO" id="GO:0070034">
    <property type="term" value="F:telomerase RNA binding"/>
    <property type="evidence" value="ECO:0007669"/>
    <property type="project" value="TreeGrafter"/>
</dbReference>
<reference evidence="2" key="1">
    <citation type="journal article" date="2011" name="PLoS Biol.">
        <title>Gene gain and loss during evolution of obligate parasitism in the white rust pathogen of Arabidopsis thaliana.</title>
        <authorList>
            <person name="Kemen E."/>
            <person name="Gardiner A."/>
            <person name="Schultz-Larsen T."/>
            <person name="Kemen A.C."/>
            <person name="Balmuth A.L."/>
            <person name="Robert-Seilaniantz A."/>
            <person name="Bailey K."/>
            <person name="Holub E."/>
            <person name="Studholme D.J."/>
            <person name="Maclean D."/>
            <person name="Jones J.D."/>
        </authorList>
    </citation>
    <scope>NUCLEOTIDE SEQUENCE</scope>
</reference>
<dbReference type="Gene3D" id="1.10.132.70">
    <property type="match status" value="1"/>
</dbReference>
<comment type="function">
    <text evidence="1">Telomerase is a ribonucleoprotein enzyme essential for the replication of chromosome termini in most eukaryotes. It elongates telomeres. It is a reverse transcriptase that adds simple sequence repeats to chromosome ends by copying a template sequence within the RNA component of the enzyme.</text>
</comment>
<comment type="similarity">
    <text evidence="1">Belongs to the reverse transcriptase family. Telomerase subfamily.</text>
</comment>
<organism evidence="2">
    <name type="scientific">Albugo laibachii Nc14</name>
    <dbReference type="NCBI Taxonomy" id="890382"/>
    <lineage>
        <taxon>Eukaryota</taxon>
        <taxon>Sar</taxon>
        <taxon>Stramenopiles</taxon>
        <taxon>Oomycota</taxon>
        <taxon>Peronosporomycetes</taxon>
        <taxon>Albuginales</taxon>
        <taxon>Albuginaceae</taxon>
        <taxon>Albugo</taxon>
    </lineage>
</organism>
<keyword evidence="1" id="KW-0779">Telomere</keyword>
<dbReference type="InterPro" id="IPR003545">
    <property type="entry name" value="Telomerase_RT"/>
</dbReference>
<keyword evidence="1" id="KW-0808">Transferase</keyword>
<evidence type="ECO:0000313" key="2">
    <source>
        <dbReference type="EMBL" id="CCA28181.1"/>
    </source>
</evidence>
<reference evidence="2" key="2">
    <citation type="submission" date="2011-02" db="EMBL/GenBank/DDBJ databases">
        <authorList>
            <person name="MacLean D."/>
        </authorList>
    </citation>
    <scope>NUCLEOTIDE SEQUENCE</scope>
</reference>
<dbReference type="GO" id="GO:0046872">
    <property type="term" value="F:metal ion binding"/>
    <property type="evidence" value="ECO:0007669"/>
    <property type="project" value="UniProtKB-KW"/>
</dbReference>
<dbReference type="GO" id="GO:0007004">
    <property type="term" value="P:telomere maintenance via telomerase"/>
    <property type="evidence" value="ECO:0007669"/>
    <property type="project" value="TreeGrafter"/>
</dbReference>
<keyword evidence="1" id="KW-0479">Metal-binding</keyword>
<evidence type="ECO:0000256" key="1">
    <source>
        <dbReference type="RuleBase" id="RU365061"/>
    </source>
</evidence>
<dbReference type="EC" id="2.7.7.49" evidence="1"/>
<dbReference type="PANTHER" id="PTHR12066:SF0">
    <property type="entry name" value="TELOMERASE REVERSE TRANSCRIPTASE"/>
    <property type="match status" value="1"/>
</dbReference>
<dbReference type="EMBL" id="FR825017">
    <property type="protein sequence ID" value="CCA28181.1"/>
    <property type="molecule type" value="Genomic_DNA"/>
</dbReference>
<comment type="subcellular location">
    <subcellularLocation>
        <location evidence="1">Nucleus</location>
    </subcellularLocation>
    <subcellularLocation>
        <location evidence="1">Chromosome</location>
        <location evidence="1">Telomere</location>
    </subcellularLocation>
</comment>
<dbReference type="PANTHER" id="PTHR12066">
    <property type="entry name" value="TELOMERASE REVERSE TRANSCRIPTASE"/>
    <property type="match status" value="1"/>
</dbReference>
<protein>
    <recommendedName>
        <fullName evidence="1">Telomerase reverse transcriptase</fullName>
        <ecNumber evidence="1">2.7.7.49</ecNumber>
    </recommendedName>
    <alternativeName>
        <fullName evidence="1">Telomerase catalytic subunit</fullName>
    </alternativeName>
</protein>
<name>F0X2Q0_9STRA</name>
<dbReference type="AlphaFoldDB" id="F0X2Q0"/>
<dbReference type="GO" id="GO:0003720">
    <property type="term" value="F:telomerase activity"/>
    <property type="evidence" value="ECO:0007669"/>
    <property type="project" value="InterPro"/>
</dbReference>
<keyword evidence="1" id="KW-0548">Nucleotidyltransferase</keyword>
<proteinExistence type="inferred from homology"/>
<keyword evidence="1" id="KW-0158">Chromosome</keyword>
<keyword evidence="1" id="KW-0695">RNA-directed DNA polymerase</keyword>
<keyword evidence="1" id="KW-0460">Magnesium</keyword>
<dbReference type="GO" id="GO:0000781">
    <property type="term" value="C:chromosome, telomeric region"/>
    <property type="evidence" value="ECO:0007669"/>
    <property type="project" value="UniProtKB-SubCell"/>
</dbReference>
<keyword evidence="1" id="KW-0539">Nucleus</keyword>
<dbReference type="GO" id="GO:0042162">
    <property type="term" value="F:telomeric DNA binding"/>
    <property type="evidence" value="ECO:0007669"/>
    <property type="project" value="TreeGrafter"/>
</dbReference>